<sequence>MGVNTTTLEMKPSSTATTRGTSPPEAQIETDETSMNSVYCVRRPPRSCKDNGSLVFQEVDLANGFWLGLQDSCKSKPAQPTCPQANLTYFLVGRCG</sequence>
<keyword evidence="2" id="KW-1185">Reference proteome</keyword>
<reference evidence="1" key="1">
    <citation type="submission" date="2021-05" db="EMBL/GenBank/DDBJ databases">
        <authorList>
            <person name="Pan Q."/>
            <person name="Jouanno E."/>
            <person name="Zahm M."/>
            <person name="Klopp C."/>
            <person name="Cabau C."/>
            <person name="Louis A."/>
            <person name="Berthelot C."/>
            <person name="Parey E."/>
            <person name="Roest Crollius H."/>
            <person name="Montfort J."/>
            <person name="Robinson-Rechavi M."/>
            <person name="Bouchez O."/>
            <person name="Lampietro C."/>
            <person name="Lopez Roques C."/>
            <person name="Donnadieu C."/>
            <person name="Postlethwait J."/>
            <person name="Bobe J."/>
            <person name="Dillon D."/>
            <person name="Chandos A."/>
            <person name="von Hippel F."/>
            <person name="Guiguen Y."/>
        </authorList>
    </citation>
    <scope>NUCLEOTIDE SEQUENCE</scope>
    <source>
        <strain evidence="1">YG-Jan2019</strain>
    </source>
</reference>
<proteinExistence type="predicted"/>
<dbReference type="EMBL" id="CM055739">
    <property type="protein sequence ID" value="KAJ8003605.1"/>
    <property type="molecule type" value="Genomic_DNA"/>
</dbReference>
<comment type="caution">
    <text evidence="1">The sequence shown here is derived from an EMBL/GenBank/DDBJ whole genome shotgun (WGS) entry which is preliminary data.</text>
</comment>
<dbReference type="Proteomes" id="UP001157502">
    <property type="component" value="Chromosome 12"/>
</dbReference>
<protein>
    <submittedName>
        <fullName evidence="1">Uncharacterized protein</fullName>
    </submittedName>
</protein>
<accession>A0ACC2GJF1</accession>
<gene>
    <name evidence="1" type="ORF">DPEC_G00150080</name>
</gene>
<evidence type="ECO:0000313" key="1">
    <source>
        <dbReference type="EMBL" id="KAJ8003605.1"/>
    </source>
</evidence>
<evidence type="ECO:0000313" key="2">
    <source>
        <dbReference type="Proteomes" id="UP001157502"/>
    </source>
</evidence>
<name>A0ACC2GJF1_DALPE</name>
<organism evidence="1 2">
    <name type="scientific">Dallia pectoralis</name>
    <name type="common">Alaska blackfish</name>
    <dbReference type="NCBI Taxonomy" id="75939"/>
    <lineage>
        <taxon>Eukaryota</taxon>
        <taxon>Metazoa</taxon>
        <taxon>Chordata</taxon>
        <taxon>Craniata</taxon>
        <taxon>Vertebrata</taxon>
        <taxon>Euteleostomi</taxon>
        <taxon>Actinopterygii</taxon>
        <taxon>Neopterygii</taxon>
        <taxon>Teleostei</taxon>
        <taxon>Protacanthopterygii</taxon>
        <taxon>Esociformes</taxon>
        <taxon>Umbridae</taxon>
        <taxon>Dallia</taxon>
    </lineage>
</organism>